<dbReference type="Proteomes" id="UP000814128">
    <property type="component" value="Unassembled WGS sequence"/>
</dbReference>
<protein>
    <submittedName>
        <fullName evidence="1">Pre-rRNA-processing protein TSR2-domain-containing protein</fullName>
    </submittedName>
</protein>
<comment type="caution">
    <text evidence="1">The sequence shown here is derived from an EMBL/GenBank/DDBJ whole genome shotgun (WGS) entry which is preliminary data.</text>
</comment>
<name>A0ACB8QI94_9AGAM</name>
<sequence length="196" mass="21419">MSSGLTASVEAVPLLFARGVIARLALWPALRAAVDNSWGGSASAQKRTWLASELVDAFEASVPPGNAEQPDEEYVELNLLQAMEDEFDVVIEDDSVEPLARDIVALWAAARSGNEALVLEWEAKAEKMRGKRMDVNVQEVVDETGDGEDSEDWEDEDDGEADSEVPQLVERAIHKPEPIVDEDGFTLVQGKGKGRR</sequence>
<evidence type="ECO:0000313" key="1">
    <source>
        <dbReference type="EMBL" id="KAI0031541.1"/>
    </source>
</evidence>
<organism evidence="1 2">
    <name type="scientific">Vararia minispora EC-137</name>
    <dbReference type="NCBI Taxonomy" id="1314806"/>
    <lineage>
        <taxon>Eukaryota</taxon>
        <taxon>Fungi</taxon>
        <taxon>Dikarya</taxon>
        <taxon>Basidiomycota</taxon>
        <taxon>Agaricomycotina</taxon>
        <taxon>Agaricomycetes</taxon>
        <taxon>Russulales</taxon>
        <taxon>Lachnocladiaceae</taxon>
        <taxon>Vararia</taxon>
    </lineage>
</organism>
<reference evidence="1" key="2">
    <citation type="journal article" date="2022" name="New Phytol.">
        <title>Evolutionary transition to the ectomycorrhizal habit in the genomes of a hyperdiverse lineage of mushroom-forming fungi.</title>
        <authorList>
            <person name="Looney B."/>
            <person name="Miyauchi S."/>
            <person name="Morin E."/>
            <person name="Drula E."/>
            <person name="Courty P.E."/>
            <person name="Kohler A."/>
            <person name="Kuo A."/>
            <person name="LaButti K."/>
            <person name="Pangilinan J."/>
            <person name="Lipzen A."/>
            <person name="Riley R."/>
            <person name="Andreopoulos W."/>
            <person name="He G."/>
            <person name="Johnson J."/>
            <person name="Nolan M."/>
            <person name="Tritt A."/>
            <person name="Barry K.W."/>
            <person name="Grigoriev I.V."/>
            <person name="Nagy L.G."/>
            <person name="Hibbett D."/>
            <person name="Henrissat B."/>
            <person name="Matheny P.B."/>
            <person name="Labbe J."/>
            <person name="Martin F.M."/>
        </authorList>
    </citation>
    <scope>NUCLEOTIDE SEQUENCE</scope>
    <source>
        <strain evidence="1">EC-137</strain>
    </source>
</reference>
<evidence type="ECO:0000313" key="2">
    <source>
        <dbReference type="Proteomes" id="UP000814128"/>
    </source>
</evidence>
<gene>
    <name evidence="1" type="ORF">K488DRAFT_78995</name>
</gene>
<dbReference type="EMBL" id="MU273576">
    <property type="protein sequence ID" value="KAI0031541.1"/>
    <property type="molecule type" value="Genomic_DNA"/>
</dbReference>
<reference evidence="1" key="1">
    <citation type="submission" date="2021-02" db="EMBL/GenBank/DDBJ databases">
        <authorList>
            <consortium name="DOE Joint Genome Institute"/>
            <person name="Ahrendt S."/>
            <person name="Looney B.P."/>
            <person name="Miyauchi S."/>
            <person name="Morin E."/>
            <person name="Drula E."/>
            <person name="Courty P.E."/>
            <person name="Chicoki N."/>
            <person name="Fauchery L."/>
            <person name="Kohler A."/>
            <person name="Kuo A."/>
            <person name="Labutti K."/>
            <person name="Pangilinan J."/>
            <person name="Lipzen A."/>
            <person name="Riley R."/>
            <person name="Andreopoulos W."/>
            <person name="He G."/>
            <person name="Johnson J."/>
            <person name="Barry K.W."/>
            <person name="Grigoriev I.V."/>
            <person name="Nagy L."/>
            <person name="Hibbett D."/>
            <person name="Henrissat B."/>
            <person name="Matheny P.B."/>
            <person name="Labbe J."/>
            <person name="Martin F."/>
        </authorList>
    </citation>
    <scope>NUCLEOTIDE SEQUENCE</scope>
    <source>
        <strain evidence="1">EC-137</strain>
    </source>
</reference>
<proteinExistence type="predicted"/>
<accession>A0ACB8QI94</accession>
<keyword evidence="2" id="KW-1185">Reference proteome</keyword>